<organism evidence="2 3">
    <name type="scientific">Pseudoramibacter alactolyticus ATCC 23263</name>
    <dbReference type="NCBI Taxonomy" id="887929"/>
    <lineage>
        <taxon>Bacteria</taxon>
        <taxon>Bacillati</taxon>
        <taxon>Bacillota</taxon>
        <taxon>Clostridia</taxon>
        <taxon>Eubacteriales</taxon>
        <taxon>Eubacteriaceae</taxon>
        <taxon>Pseudoramibacter</taxon>
    </lineage>
</organism>
<reference evidence="2 3" key="1">
    <citation type="submission" date="2010-12" db="EMBL/GenBank/DDBJ databases">
        <authorList>
            <person name="Muzny D."/>
            <person name="Qin X."/>
            <person name="Deng J."/>
            <person name="Jiang H."/>
            <person name="Liu Y."/>
            <person name="Qu J."/>
            <person name="Song X.-Z."/>
            <person name="Zhang L."/>
            <person name="Thornton R."/>
            <person name="Coyle M."/>
            <person name="Francisco L."/>
            <person name="Jackson L."/>
            <person name="Javaid M."/>
            <person name="Korchina V."/>
            <person name="Kovar C."/>
            <person name="Mata R."/>
            <person name="Mathew T."/>
            <person name="Ngo R."/>
            <person name="Nguyen L."/>
            <person name="Nguyen N."/>
            <person name="Okwuonu G."/>
            <person name="Ongeri F."/>
            <person name="Pham C."/>
            <person name="Simmons D."/>
            <person name="Wilczek-Boney K."/>
            <person name="Hale W."/>
            <person name="Jakkamsetti A."/>
            <person name="Pham P."/>
            <person name="Ruth R."/>
            <person name="San Lucas F."/>
            <person name="Warren J."/>
            <person name="Zhang J."/>
            <person name="Zhao Z."/>
            <person name="Zhou C."/>
            <person name="Zhu D."/>
            <person name="Lee S."/>
            <person name="Bess C."/>
            <person name="Blankenburg K."/>
            <person name="Forbes L."/>
            <person name="Fu Q."/>
            <person name="Gubbala S."/>
            <person name="Hirani K."/>
            <person name="Jayaseelan J.C."/>
            <person name="Lara F."/>
            <person name="Munidasa M."/>
            <person name="Palculict T."/>
            <person name="Patil S."/>
            <person name="Pu L.-L."/>
            <person name="Saada N."/>
            <person name="Tang L."/>
            <person name="Weissenberger G."/>
            <person name="Zhu Y."/>
            <person name="Hemphill L."/>
            <person name="Shang Y."/>
            <person name="Youmans B."/>
            <person name="Ayvaz T."/>
            <person name="Ross M."/>
            <person name="Santibanez J."/>
            <person name="Aqrawi P."/>
            <person name="Gross S."/>
            <person name="Joshi V."/>
            <person name="Fowler G."/>
            <person name="Nazareth L."/>
            <person name="Reid J."/>
            <person name="Worley K."/>
            <person name="Petrosino J."/>
            <person name="Highlander S."/>
            <person name="Gibbs R."/>
        </authorList>
    </citation>
    <scope>NUCLEOTIDE SEQUENCE [LARGE SCALE GENOMIC DNA]</scope>
    <source>
        <strain evidence="2 3">ATCC 23263</strain>
    </source>
</reference>
<dbReference type="Proteomes" id="UP000004754">
    <property type="component" value="Unassembled WGS sequence"/>
</dbReference>
<evidence type="ECO:0000313" key="3">
    <source>
        <dbReference type="Proteomes" id="UP000004754"/>
    </source>
</evidence>
<evidence type="ECO:0000313" key="2">
    <source>
        <dbReference type="EMBL" id="EFV01054.1"/>
    </source>
</evidence>
<name>E6MIF8_9FIRM</name>
<accession>E6MIF8</accession>
<protein>
    <recommendedName>
        <fullName evidence="1">HD domain-containing protein</fullName>
    </recommendedName>
</protein>
<keyword evidence="3" id="KW-1185">Reference proteome</keyword>
<dbReference type="InterPro" id="IPR003607">
    <property type="entry name" value="HD/PDEase_dom"/>
</dbReference>
<dbReference type="EMBL" id="AEQN01000023">
    <property type="protein sequence ID" value="EFV01054.1"/>
    <property type="molecule type" value="Genomic_DNA"/>
</dbReference>
<evidence type="ECO:0000259" key="1">
    <source>
        <dbReference type="Pfam" id="PF01966"/>
    </source>
</evidence>
<sequence length="173" mass="18904">MHPQHTKLMRDAIRYDAGDPKRIQHFIKVHSFAAFIGTAEGLSKADLFILETAAILHDIGIHQAEAKHHSSAGVYQELEGPPVAADLLRACGSYTEAQINRVCFLIGHHHTYTAIDGRDYQILVEADFLVNLYENAASADAVASARQRIFKTATGLALLDALFPPAVGAPQYL</sequence>
<dbReference type="Pfam" id="PF01966">
    <property type="entry name" value="HD"/>
    <property type="match status" value="1"/>
</dbReference>
<comment type="caution">
    <text evidence="2">The sequence shown here is derived from an EMBL/GenBank/DDBJ whole genome shotgun (WGS) entry which is preliminary data.</text>
</comment>
<dbReference type="InterPro" id="IPR006674">
    <property type="entry name" value="HD_domain"/>
</dbReference>
<feature type="domain" description="HD" evidence="1">
    <location>
        <begin position="22"/>
        <end position="114"/>
    </location>
</feature>
<dbReference type="OrthoDB" id="155250at2"/>
<proteinExistence type="predicted"/>
<gene>
    <name evidence="2" type="ORF">HMP0721_1793</name>
</gene>
<dbReference type="RefSeq" id="WP_006599215.1">
    <property type="nucleotide sequence ID" value="NZ_GL622359.1"/>
</dbReference>
<dbReference type="CDD" id="cd00077">
    <property type="entry name" value="HDc"/>
    <property type="match status" value="1"/>
</dbReference>
<dbReference type="SUPFAM" id="SSF109604">
    <property type="entry name" value="HD-domain/PDEase-like"/>
    <property type="match status" value="1"/>
</dbReference>
<dbReference type="Gene3D" id="1.10.3210.10">
    <property type="entry name" value="Hypothetical protein af1432"/>
    <property type="match status" value="1"/>
</dbReference>
<dbReference type="HOGENOM" id="CLU_110721_0_0_9"/>
<dbReference type="AlphaFoldDB" id="E6MIF8"/>
<dbReference type="eggNOG" id="COG1418">
    <property type="taxonomic scope" value="Bacteria"/>
</dbReference>
<dbReference type="STRING" id="887929.HMP0721_1793"/>